<protein>
    <submittedName>
        <fullName evidence="2">Beta-3-deoxy-D-manno-oct-2-ulosonic acid transferase</fullName>
    </submittedName>
</protein>
<evidence type="ECO:0000313" key="3">
    <source>
        <dbReference type="Proteomes" id="UP000253772"/>
    </source>
</evidence>
<reference evidence="2 3" key="1">
    <citation type="submission" date="2019-03" db="EMBL/GenBank/DDBJ databases">
        <title>Comparative insights into the high quality Complete genome sequence of highly metal resistant Cupriavidus metallidurans strain BS1 isolated from a gold-copper mine.</title>
        <authorList>
            <person name="Mazhar H.S."/>
            <person name="Rensing C."/>
        </authorList>
    </citation>
    <scope>NUCLEOTIDE SEQUENCE [LARGE SCALE GENOMIC DNA]</scope>
    <source>
        <strain evidence="2 3">BS1</strain>
    </source>
</reference>
<gene>
    <name evidence="2" type="ORF">DDF84_009585</name>
</gene>
<dbReference type="Proteomes" id="UP000253772">
    <property type="component" value="Chromosome c1"/>
</dbReference>
<proteinExistence type="predicted"/>
<dbReference type="RefSeq" id="WP_080672733.1">
    <property type="nucleotide sequence ID" value="NZ_CP037900.1"/>
</dbReference>
<dbReference type="GO" id="GO:0016740">
    <property type="term" value="F:transferase activity"/>
    <property type="evidence" value="ECO:0007669"/>
    <property type="project" value="UniProtKB-KW"/>
</dbReference>
<dbReference type="OrthoDB" id="543755at2"/>
<dbReference type="GO" id="GO:0000271">
    <property type="term" value="P:polysaccharide biosynthetic process"/>
    <property type="evidence" value="ECO:0007669"/>
    <property type="project" value="InterPro"/>
</dbReference>
<dbReference type="EMBL" id="CP037900">
    <property type="protein sequence ID" value="QBP09996.1"/>
    <property type="molecule type" value="Genomic_DNA"/>
</dbReference>
<keyword evidence="2" id="KW-0808">Transferase</keyword>
<dbReference type="CDD" id="cd16439">
    <property type="entry name" value="beta_Kdo_transferase_KpsC_2"/>
    <property type="match status" value="1"/>
</dbReference>
<sequence length="620" mass="68331">MPSSPSPPQQEQKSSAHSGGRRRAPGVLAAPDFEWKSPPLSETHFAREAAEQGWIDAALDVMPQVPAGSGNISLANTVVKARVGGTFWGADPTPMLDALGTRSLALLRPGNLREAEQMLALAHGWSLTPCLVMPTTAHWKSNLHAQVSALGGVLLHDPVDPWPLLDRCDRVIVDGNDTVGFLALLAGKPVTCVQPGYLSGRGLTHDVGFTERKAPRSLAQLADAVLREGTRYIDPFTGKSCSCEAVIELLQFWRTLCHQNRAVACCTGMALWKRHDISRFFHDGTRAVPFFAGTRRPTLHAKKVGGAVAVWATRETLELAVETREAGVPLYRVEDGFIRSRGLGSDLYPPMSIVVDRRGIYYDPNSGSDLEGLLSTTAFDQSLLRRARFLRRMLVTHRITKYGREDREADLPLLPQGRRSVLVPGQVTDDASLRLGGAGINCNLELLRRVRAVEPDAYIVFKPHPDVEAGHRPGSISDDDALRYADTIARTTSLAQWLEVVDAVHALTSLAGFEALLRGREVIVHGQPFYAGWGLTRDLAPMSWRTRQLTLDELVAGTLLLYPRYLDPQTGLPCPPEVLVHRFTQRSRQAPSALTRLRQWQGRMRRGLWSMHARLVGAWS</sequence>
<organism evidence="2 3">
    <name type="scientific">Cupriavidus metallidurans</name>
    <dbReference type="NCBI Taxonomy" id="119219"/>
    <lineage>
        <taxon>Bacteria</taxon>
        <taxon>Pseudomonadati</taxon>
        <taxon>Pseudomonadota</taxon>
        <taxon>Betaproteobacteria</taxon>
        <taxon>Burkholderiales</taxon>
        <taxon>Burkholderiaceae</taxon>
        <taxon>Cupriavidus</taxon>
    </lineage>
</organism>
<dbReference type="Pfam" id="PF05159">
    <property type="entry name" value="Capsule_synth"/>
    <property type="match status" value="2"/>
</dbReference>
<evidence type="ECO:0000313" key="2">
    <source>
        <dbReference type="EMBL" id="QBP09996.1"/>
    </source>
</evidence>
<dbReference type="GO" id="GO:0015774">
    <property type="term" value="P:polysaccharide transport"/>
    <property type="evidence" value="ECO:0007669"/>
    <property type="project" value="InterPro"/>
</dbReference>
<accession>A0A482IPX8</accession>
<feature type="region of interest" description="Disordered" evidence="1">
    <location>
        <begin position="1"/>
        <end position="30"/>
    </location>
</feature>
<dbReference type="AlphaFoldDB" id="A0A482IPX8"/>
<dbReference type="InterPro" id="IPR007833">
    <property type="entry name" value="Capsule_polysaccharide_synth"/>
</dbReference>
<name>A0A482IPX8_9BURK</name>
<evidence type="ECO:0000256" key="1">
    <source>
        <dbReference type="SAM" id="MobiDB-lite"/>
    </source>
</evidence>